<dbReference type="AlphaFoldDB" id="A0A0A0DIU3"/>
<keyword evidence="3" id="KW-1185">Reference proteome</keyword>
<evidence type="ECO:0000256" key="1">
    <source>
        <dbReference type="SAM" id="Phobius"/>
    </source>
</evidence>
<proteinExistence type="predicted"/>
<dbReference type="PATRIC" id="fig|176090.4.peg.108"/>
<keyword evidence="1" id="KW-0472">Membrane</keyword>
<accession>A0A0A0DIU3</accession>
<gene>
    <name evidence="2" type="ORF">SSIN_0108</name>
</gene>
<dbReference type="GO" id="GO:0016740">
    <property type="term" value="F:transferase activity"/>
    <property type="evidence" value="ECO:0007669"/>
    <property type="project" value="UniProtKB-KW"/>
</dbReference>
<protein>
    <submittedName>
        <fullName evidence="2">Putative Glycosyltransferase</fullName>
    </submittedName>
</protein>
<evidence type="ECO:0000313" key="3">
    <source>
        <dbReference type="Proteomes" id="UP000030019"/>
    </source>
</evidence>
<keyword evidence="1" id="KW-1133">Transmembrane helix</keyword>
<organism evidence="2 3">
    <name type="scientific">Streptococcus sinensis</name>
    <dbReference type="NCBI Taxonomy" id="176090"/>
    <lineage>
        <taxon>Bacteria</taxon>
        <taxon>Bacillati</taxon>
        <taxon>Bacillota</taxon>
        <taxon>Bacilli</taxon>
        <taxon>Lactobacillales</taxon>
        <taxon>Streptococcaceae</taxon>
        <taxon>Streptococcus</taxon>
    </lineage>
</organism>
<comment type="caution">
    <text evidence="2">The sequence shown here is derived from an EMBL/GenBank/DDBJ whole genome shotgun (WGS) entry which is preliminary data.</text>
</comment>
<sequence length="136" mass="15708">MKKSIVFVFTVFILICLSACSILGIGRGETYRGKWKAQGSAGENIDLVFEENTGKLGDKEFHYVLDKSGYEDNTKYYSITVNDTYHYTIAFPDNDLKIAVLLEPDDPRDPLYGEMLYAMNRQKYPNFQKYIDNYLN</sequence>
<dbReference type="EMBL" id="JPEN01000014">
    <property type="protein sequence ID" value="KGM38069.1"/>
    <property type="molecule type" value="Genomic_DNA"/>
</dbReference>
<dbReference type="Proteomes" id="UP000030019">
    <property type="component" value="Unassembled WGS sequence"/>
</dbReference>
<name>A0A0A0DIU3_9STRE</name>
<keyword evidence="2" id="KW-0808">Transferase</keyword>
<feature type="transmembrane region" description="Helical" evidence="1">
    <location>
        <begin position="6"/>
        <end position="26"/>
    </location>
</feature>
<reference evidence="2 3" key="1">
    <citation type="submission" date="2014-06" db="EMBL/GenBank/DDBJ databases">
        <authorList>
            <person name="Teng J.L."/>
            <person name="Huang Y."/>
            <person name="Tse H."/>
            <person name="Lau S.K."/>
            <person name="Woo P.C."/>
        </authorList>
    </citation>
    <scope>NUCLEOTIDE SEQUENCE [LARGE SCALE GENOMIC DNA]</scope>
    <source>
        <strain evidence="2 3">HKU4</strain>
    </source>
</reference>
<dbReference type="RefSeq" id="WP_037614511.1">
    <property type="nucleotide sequence ID" value="NZ_JPEN01000014.1"/>
</dbReference>
<evidence type="ECO:0000313" key="2">
    <source>
        <dbReference type="EMBL" id="KGM38069.1"/>
    </source>
</evidence>
<keyword evidence="1" id="KW-0812">Transmembrane</keyword>
<dbReference type="STRING" id="176090.SSIN_0108"/>